<dbReference type="EMBL" id="JABEZY010257620">
    <property type="protein sequence ID" value="MBA0753705.1"/>
    <property type="molecule type" value="Genomic_DNA"/>
</dbReference>
<dbReference type="InterPro" id="IPR036397">
    <property type="entry name" value="RNaseH_sf"/>
</dbReference>
<dbReference type="GO" id="GO:0003676">
    <property type="term" value="F:nucleic acid binding"/>
    <property type="evidence" value="ECO:0007669"/>
    <property type="project" value="InterPro"/>
</dbReference>
<protein>
    <recommendedName>
        <fullName evidence="1">RNase H type-1 domain-containing protein</fullName>
    </recommendedName>
</protein>
<comment type="caution">
    <text evidence="2">The sequence shown here is derived from an EMBL/GenBank/DDBJ whole genome shotgun (WGS) entry which is preliminary data.</text>
</comment>
<evidence type="ECO:0000313" key="3">
    <source>
        <dbReference type="Proteomes" id="UP000593579"/>
    </source>
</evidence>
<dbReference type="AlphaFoldDB" id="A0A7J9CZJ2"/>
<feature type="domain" description="RNase H type-1" evidence="1">
    <location>
        <begin position="140"/>
        <end position="231"/>
    </location>
</feature>
<dbReference type="GO" id="GO:0004523">
    <property type="term" value="F:RNA-DNA hybrid ribonuclease activity"/>
    <property type="evidence" value="ECO:0007669"/>
    <property type="project" value="InterPro"/>
</dbReference>
<evidence type="ECO:0000313" key="2">
    <source>
        <dbReference type="EMBL" id="MBA0753705.1"/>
    </source>
</evidence>
<accession>A0A7J9CZJ2</accession>
<dbReference type="Proteomes" id="UP000593579">
    <property type="component" value="Unassembled WGS sequence"/>
</dbReference>
<name>A0A7J9CZJ2_GOSGO</name>
<dbReference type="InterPro" id="IPR052929">
    <property type="entry name" value="RNase_H-like_EbsB-rel"/>
</dbReference>
<dbReference type="Pfam" id="PF13456">
    <property type="entry name" value="RVT_3"/>
    <property type="match status" value="1"/>
</dbReference>
<gene>
    <name evidence="2" type="ORF">Gogos_005451</name>
</gene>
<keyword evidence="3" id="KW-1185">Reference proteome</keyword>
<proteinExistence type="predicted"/>
<evidence type="ECO:0000259" key="1">
    <source>
        <dbReference type="Pfam" id="PF13456"/>
    </source>
</evidence>
<dbReference type="Gene3D" id="3.30.420.10">
    <property type="entry name" value="Ribonuclease H-like superfamily/Ribonuclease H"/>
    <property type="match status" value="1"/>
</dbReference>
<reference evidence="2 3" key="1">
    <citation type="journal article" date="2019" name="Genome Biol. Evol.">
        <title>Insights into the evolution of the New World diploid cottons (Gossypium, subgenus Houzingenia) based on genome sequencing.</title>
        <authorList>
            <person name="Grover C.E."/>
            <person name="Arick M.A. 2nd"/>
            <person name="Thrash A."/>
            <person name="Conover J.L."/>
            <person name="Sanders W.S."/>
            <person name="Peterson D.G."/>
            <person name="Frelichowski J.E."/>
            <person name="Scheffler J.A."/>
            <person name="Scheffler B.E."/>
            <person name="Wendel J.F."/>
        </authorList>
    </citation>
    <scope>NUCLEOTIDE SEQUENCE [LARGE SCALE GENOMIC DNA]</scope>
    <source>
        <strain evidence="2">5</strain>
        <tissue evidence="2">Leaf</tissue>
    </source>
</reference>
<dbReference type="OrthoDB" id="998849at2759"/>
<dbReference type="InterPro" id="IPR002156">
    <property type="entry name" value="RNaseH_domain"/>
</dbReference>
<sequence>MREQICKIPIIPNAPNGRKGWFHNPHGYYTSKSAYSWLLLKQIGYGPHQCPNAREILAVGGLNDKLLDGEYTSWNNKNNFISRGKEEEARIVSERASSLSKEFRIHNLTNKPILPVTPVEMNRVKPQNGIIKINFDATIAPTIMGYGIIARDWDGFVLGGSEGFIESGMEADWAELRAFEESINFRKKFNFKDVQFELDSAGLVNRINNSDKDLTMMGHRLKEVCPHLRDFNSSYYLG</sequence>
<dbReference type="PANTHER" id="PTHR47074">
    <property type="entry name" value="BNAC02G40300D PROTEIN"/>
    <property type="match status" value="1"/>
</dbReference>
<dbReference type="PANTHER" id="PTHR47074:SF48">
    <property type="entry name" value="POLYNUCLEOTIDYL TRANSFERASE, RIBONUCLEASE H-LIKE SUPERFAMILY PROTEIN"/>
    <property type="match status" value="1"/>
</dbReference>
<organism evidence="2 3">
    <name type="scientific">Gossypium gossypioides</name>
    <name type="common">Mexican cotton</name>
    <name type="synonym">Selera gossypioides</name>
    <dbReference type="NCBI Taxonomy" id="34282"/>
    <lineage>
        <taxon>Eukaryota</taxon>
        <taxon>Viridiplantae</taxon>
        <taxon>Streptophyta</taxon>
        <taxon>Embryophyta</taxon>
        <taxon>Tracheophyta</taxon>
        <taxon>Spermatophyta</taxon>
        <taxon>Magnoliopsida</taxon>
        <taxon>eudicotyledons</taxon>
        <taxon>Gunneridae</taxon>
        <taxon>Pentapetalae</taxon>
        <taxon>rosids</taxon>
        <taxon>malvids</taxon>
        <taxon>Malvales</taxon>
        <taxon>Malvaceae</taxon>
        <taxon>Malvoideae</taxon>
        <taxon>Gossypium</taxon>
    </lineage>
</organism>